<evidence type="ECO:0000256" key="4">
    <source>
        <dbReference type="ARBA" id="ARBA00070796"/>
    </source>
</evidence>
<evidence type="ECO:0000256" key="3">
    <source>
        <dbReference type="ARBA" id="ARBA00043088"/>
    </source>
</evidence>
<dbReference type="InterPro" id="IPR020843">
    <property type="entry name" value="ER"/>
</dbReference>
<dbReference type="PANTHER" id="PTHR48106">
    <property type="entry name" value="QUINONE OXIDOREDUCTASE PIG3-RELATED"/>
    <property type="match status" value="1"/>
</dbReference>
<dbReference type="Pfam" id="PF08240">
    <property type="entry name" value="ADH_N"/>
    <property type="match status" value="1"/>
</dbReference>
<evidence type="ECO:0000256" key="2">
    <source>
        <dbReference type="ARBA" id="ARBA00023002"/>
    </source>
</evidence>
<dbReference type="InterPro" id="IPR013149">
    <property type="entry name" value="ADH-like_C"/>
</dbReference>
<protein>
    <recommendedName>
        <fullName evidence="4">Probable quinone oxidoreductase</fullName>
    </recommendedName>
    <alternativeName>
        <fullName evidence="3">NADPH:quinone reductase</fullName>
    </alternativeName>
</protein>
<reference evidence="6 7" key="1">
    <citation type="submission" date="2019-09" db="EMBL/GenBank/DDBJ databases">
        <authorList>
            <person name="Brejova B."/>
        </authorList>
    </citation>
    <scope>NUCLEOTIDE SEQUENCE [LARGE SCALE GENOMIC DNA]</scope>
</reference>
<dbReference type="CDD" id="cd05286">
    <property type="entry name" value="QOR2"/>
    <property type="match status" value="1"/>
</dbReference>
<sequence length="338" mass="36061">MAQPRPLRRASTFPITQTAVRIHGPGQNPKVDIDASLPVLGEYDILVKNLYCGINFVDLYYIKGSRPIKKYPFTLGREAAGTVIKTGAKVNKFGVGDRVVYIADGAYAQHTAVDERGRVARIVDFVSPKEAAASLLQGLTAITLVREAYVVKPGDWVLVHAAAGGTGSLVVQMAAKAGARVIGVTSVEAKAATALENGAEAVVCYKTEDIATRVRELTGGRGVDAVFDSVGDASYGSSMESLAKRGTFVSYGDSSGAIAPVEIAALGAKSVKIVRHSLGNYVDSPEDWAKFTEEYWAMLKHGDLRVRVTKEYALEEVPQALKDLESGTTTGKLIVKVQ</sequence>
<dbReference type="Proteomes" id="UP000398389">
    <property type="component" value="Unassembled WGS sequence"/>
</dbReference>
<dbReference type="InterPro" id="IPR013154">
    <property type="entry name" value="ADH-like_N"/>
</dbReference>
<gene>
    <name evidence="6" type="ORF">SAPINGB_P005695</name>
</gene>
<organism evidence="6 7">
    <name type="scientific">Magnusiomyces paraingens</name>
    <dbReference type="NCBI Taxonomy" id="2606893"/>
    <lineage>
        <taxon>Eukaryota</taxon>
        <taxon>Fungi</taxon>
        <taxon>Dikarya</taxon>
        <taxon>Ascomycota</taxon>
        <taxon>Saccharomycotina</taxon>
        <taxon>Dipodascomycetes</taxon>
        <taxon>Dipodascales</taxon>
        <taxon>Dipodascaceae</taxon>
        <taxon>Magnusiomyces</taxon>
    </lineage>
</organism>
<dbReference type="EMBL" id="CABVLU010000005">
    <property type="protein sequence ID" value="VVT57437.1"/>
    <property type="molecule type" value="Genomic_DNA"/>
</dbReference>
<dbReference type="Gene3D" id="3.40.50.720">
    <property type="entry name" value="NAD(P)-binding Rossmann-like Domain"/>
    <property type="match status" value="1"/>
</dbReference>
<keyword evidence="7" id="KW-1185">Reference proteome</keyword>
<dbReference type="GO" id="GO:0005829">
    <property type="term" value="C:cytosol"/>
    <property type="evidence" value="ECO:0007669"/>
    <property type="project" value="TreeGrafter"/>
</dbReference>
<dbReference type="SUPFAM" id="SSF51735">
    <property type="entry name" value="NAD(P)-binding Rossmann-fold domains"/>
    <property type="match status" value="1"/>
</dbReference>
<dbReference type="GeneID" id="43584509"/>
<accession>A0A5E8C1B5</accession>
<dbReference type="RefSeq" id="XP_031856300.1">
    <property type="nucleotide sequence ID" value="XM_032000409.1"/>
</dbReference>
<evidence type="ECO:0000259" key="5">
    <source>
        <dbReference type="SMART" id="SM00829"/>
    </source>
</evidence>
<evidence type="ECO:0000256" key="1">
    <source>
        <dbReference type="ARBA" id="ARBA00022857"/>
    </source>
</evidence>
<keyword evidence="1" id="KW-0521">NADP</keyword>
<dbReference type="FunFam" id="3.40.50.720:FF:000053">
    <property type="entry name" value="Quinone oxidoreductase 1"/>
    <property type="match status" value="1"/>
</dbReference>
<dbReference type="AlphaFoldDB" id="A0A5E8C1B5"/>
<dbReference type="GO" id="GO:0070402">
    <property type="term" value="F:NADPH binding"/>
    <property type="evidence" value="ECO:0007669"/>
    <property type="project" value="TreeGrafter"/>
</dbReference>
<dbReference type="InterPro" id="IPR036291">
    <property type="entry name" value="NAD(P)-bd_dom_sf"/>
</dbReference>
<feature type="domain" description="Enoyl reductase (ER)" evidence="5">
    <location>
        <begin position="26"/>
        <end position="335"/>
    </location>
</feature>
<dbReference type="Gene3D" id="3.90.180.10">
    <property type="entry name" value="Medium-chain alcohol dehydrogenases, catalytic domain"/>
    <property type="match status" value="1"/>
</dbReference>
<dbReference type="Pfam" id="PF00107">
    <property type="entry name" value="ADH_zinc_N"/>
    <property type="match status" value="1"/>
</dbReference>
<proteinExistence type="predicted"/>
<dbReference type="GO" id="GO:0003960">
    <property type="term" value="F:quinone reductase (NADPH) activity"/>
    <property type="evidence" value="ECO:0007669"/>
    <property type="project" value="InterPro"/>
</dbReference>
<dbReference type="InterPro" id="IPR011032">
    <property type="entry name" value="GroES-like_sf"/>
</dbReference>
<dbReference type="SMART" id="SM00829">
    <property type="entry name" value="PKS_ER"/>
    <property type="match status" value="1"/>
</dbReference>
<dbReference type="OrthoDB" id="48317at2759"/>
<dbReference type="InterPro" id="IPR047618">
    <property type="entry name" value="QOR-like"/>
</dbReference>
<keyword evidence="2" id="KW-0560">Oxidoreductase</keyword>
<evidence type="ECO:0000313" key="7">
    <source>
        <dbReference type="Proteomes" id="UP000398389"/>
    </source>
</evidence>
<dbReference type="SUPFAM" id="SSF50129">
    <property type="entry name" value="GroES-like"/>
    <property type="match status" value="1"/>
</dbReference>
<dbReference type="GO" id="GO:0035925">
    <property type="term" value="F:mRNA 3'-UTR AU-rich region binding"/>
    <property type="evidence" value="ECO:0007669"/>
    <property type="project" value="TreeGrafter"/>
</dbReference>
<evidence type="ECO:0000313" key="6">
    <source>
        <dbReference type="EMBL" id="VVT57437.1"/>
    </source>
</evidence>
<name>A0A5E8C1B5_9ASCO</name>
<dbReference type="PANTHER" id="PTHR48106:SF13">
    <property type="entry name" value="QUINONE OXIDOREDUCTASE-RELATED"/>
    <property type="match status" value="1"/>
</dbReference>